<keyword evidence="5 6" id="KW-0472">Membrane</keyword>
<keyword evidence="3 6" id="KW-0812">Transmembrane</keyword>
<gene>
    <name evidence="8" type="ORF">FSP39_002708</name>
</gene>
<feature type="transmembrane region" description="Helical" evidence="6">
    <location>
        <begin position="43"/>
        <end position="65"/>
    </location>
</feature>
<name>A0AA89BSB4_PINIB</name>
<keyword evidence="4 6" id="KW-1133">Transmembrane helix</keyword>
<feature type="non-terminal residue" evidence="8">
    <location>
        <position position="1"/>
    </location>
</feature>
<dbReference type="PANTHER" id="PTHR23302">
    <property type="entry name" value="TRANSMEMBRANE CHANNEL-RELATED"/>
    <property type="match status" value="1"/>
</dbReference>
<accession>A0AA89BSB4</accession>
<feature type="transmembrane region" description="Helical" evidence="6">
    <location>
        <begin position="519"/>
        <end position="542"/>
    </location>
</feature>
<evidence type="ECO:0000256" key="3">
    <source>
        <dbReference type="ARBA" id="ARBA00022692"/>
    </source>
</evidence>
<proteinExistence type="inferred from homology"/>
<comment type="subcellular location">
    <subcellularLocation>
        <location evidence="1">Membrane</location>
        <topology evidence="1">Multi-pass membrane protein</topology>
    </subcellularLocation>
</comment>
<evidence type="ECO:0000259" key="7">
    <source>
        <dbReference type="Pfam" id="PF07810"/>
    </source>
</evidence>
<dbReference type="Proteomes" id="UP001186944">
    <property type="component" value="Unassembled WGS sequence"/>
</dbReference>
<feature type="transmembrane region" description="Helical" evidence="6">
    <location>
        <begin position="155"/>
        <end position="174"/>
    </location>
</feature>
<protein>
    <recommendedName>
        <fullName evidence="7">TMC domain-containing protein</fullName>
    </recommendedName>
</protein>
<dbReference type="GO" id="GO:0005886">
    <property type="term" value="C:plasma membrane"/>
    <property type="evidence" value="ECO:0007669"/>
    <property type="project" value="InterPro"/>
</dbReference>
<feature type="transmembrane region" description="Helical" evidence="6">
    <location>
        <begin position="281"/>
        <end position="302"/>
    </location>
</feature>
<dbReference type="GO" id="GO:0008381">
    <property type="term" value="F:mechanosensitive monoatomic ion channel activity"/>
    <property type="evidence" value="ECO:0007669"/>
    <property type="project" value="TreeGrafter"/>
</dbReference>
<evidence type="ECO:0000313" key="9">
    <source>
        <dbReference type="Proteomes" id="UP001186944"/>
    </source>
</evidence>
<feature type="transmembrane region" description="Helical" evidence="6">
    <location>
        <begin position="411"/>
        <end position="429"/>
    </location>
</feature>
<reference evidence="8" key="1">
    <citation type="submission" date="2019-08" db="EMBL/GenBank/DDBJ databases">
        <title>The improved chromosome-level genome for the pearl oyster Pinctada fucata martensii using PacBio sequencing and Hi-C.</title>
        <authorList>
            <person name="Zheng Z."/>
        </authorList>
    </citation>
    <scope>NUCLEOTIDE SEQUENCE</scope>
    <source>
        <strain evidence="8">ZZ-2019</strain>
        <tissue evidence="8">Adductor muscle</tissue>
    </source>
</reference>
<evidence type="ECO:0000256" key="1">
    <source>
        <dbReference type="ARBA" id="ARBA00004141"/>
    </source>
</evidence>
<comment type="similarity">
    <text evidence="2">Belongs to the TMC family.</text>
</comment>
<evidence type="ECO:0000256" key="2">
    <source>
        <dbReference type="ARBA" id="ARBA00006510"/>
    </source>
</evidence>
<organism evidence="8 9">
    <name type="scientific">Pinctada imbricata</name>
    <name type="common">Atlantic pearl-oyster</name>
    <name type="synonym">Pinctada martensii</name>
    <dbReference type="NCBI Taxonomy" id="66713"/>
    <lineage>
        <taxon>Eukaryota</taxon>
        <taxon>Metazoa</taxon>
        <taxon>Spiralia</taxon>
        <taxon>Lophotrochozoa</taxon>
        <taxon>Mollusca</taxon>
        <taxon>Bivalvia</taxon>
        <taxon>Autobranchia</taxon>
        <taxon>Pteriomorphia</taxon>
        <taxon>Pterioida</taxon>
        <taxon>Pterioidea</taxon>
        <taxon>Pteriidae</taxon>
        <taxon>Pinctada</taxon>
    </lineage>
</organism>
<evidence type="ECO:0000256" key="6">
    <source>
        <dbReference type="SAM" id="Phobius"/>
    </source>
</evidence>
<sequence>AWTQIKQQVKSALYLLEPWAGALKTVEGNFGTAIMSYFRFLRWLLFLNLYMMLIMTCLTMVPFLVLHNSPSTFSQSTAIITKANQSAFVQEALSCTSNYSDYRTKFTNQEDVFSKILDFLQGTGWMENTVLFYGVYYNKTFTIPTTDRKLTYNMGLVYLLATGAVFIISFLLLVRNSGKGLKQEVLDEGGKMSQFCNKIFSGWDYCICNEKPSKEKHRNLFQEFHKSSRTSKDKAKLYTKRAVINLLVVCLLGASLAAIGFSFFGALDLQKSADYNPIEQFLIQFMPSLVITILNVIMPLLLKKLVILEEYMPAFEIKMTLLRTVMLRLSSLLTMMCALYIIVNNRCENLGKDITCNDTRTSWALNPDDKYPYTCGNRKWFGELEVKNGTVKESTRQDQIKCWETYVGQQIYKLVIMDFLVVVIVTFIVEYPRGLIYKKFNGRVKIVDLIGQQEFDLPKAVLDLVYLQTLCWMGVFFSPLIPAICFFKTFILFYVKKGSLMHNCTQPTRAVRTSRSNSMFVGMLLMSFCMVCISLAFIIGNFSPSQSCGPFRVYSTSNFVYYDSVRDLIVTFPSSAQDGLHVFGTVKFFIPALLVLW</sequence>
<feature type="transmembrane region" description="Helical" evidence="6">
    <location>
        <begin position="470"/>
        <end position="495"/>
    </location>
</feature>
<evidence type="ECO:0000256" key="4">
    <source>
        <dbReference type="ARBA" id="ARBA00022989"/>
    </source>
</evidence>
<dbReference type="AlphaFoldDB" id="A0AA89BSB4"/>
<dbReference type="PANTHER" id="PTHR23302:SF24">
    <property type="entry name" value="TMC DOMAIN-CONTAINING PROTEIN"/>
    <property type="match status" value="1"/>
</dbReference>
<dbReference type="InterPro" id="IPR012496">
    <property type="entry name" value="TMC_dom"/>
</dbReference>
<dbReference type="InterPro" id="IPR038900">
    <property type="entry name" value="TMC"/>
</dbReference>
<feature type="domain" description="TMC" evidence="7">
    <location>
        <begin position="402"/>
        <end position="514"/>
    </location>
</feature>
<dbReference type="EMBL" id="VSWD01000010">
    <property type="protein sequence ID" value="KAK3089319.1"/>
    <property type="molecule type" value="Genomic_DNA"/>
</dbReference>
<evidence type="ECO:0000313" key="8">
    <source>
        <dbReference type="EMBL" id="KAK3089319.1"/>
    </source>
</evidence>
<comment type="caution">
    <text evidence="8">The sequence shown here is derived from an EMBL/GenBank/DDBJ whole genome shotgun (WGS) entry which is preliminary data.</text>
</comment>
<evidence type="ECO:0000256" key="5">
    <source>
        <dbReference type="ARBA" id="ARBA00023136"/>
    </source>
</evidence>
<feature type="transmembrane region" description="Helical" evidence="6">
    <location>
        <begin position="242"/>
        <end position="261"/>
    </location>
</feature>
<keyword evidence="9" id="KW-1185">Reference proteome</keyword>
<feature type="transmembrane region" description="Helical" evidence="6">
    <location>
        <begin position="325"/>
        <end position="343"/>
    </location>
</feature>
<dbReference type="Pfam" id="PF07810">
    <property type="entry name" value="TMC"/>
    <property type="match status" value="1"/>
</dbReference>